<dbReference type="EMBL" id="JACHFJ010000003">
    <property type="protein sequence ID" value="MBB5372795.1"/>
    <property type="molecule type" value="Genomic_DNA"/>
</dbReference>
<dbReference type="Gene3D" id="3.40.50.300">
    <property type="entry name" value="P-loop containing nucleotide triphosphate hydrolases"/>
    <property type="match status" value="1"/>
</dbReference>
<keyword evidence="2" id="KW-1185">Reference proteome</keyword>
<protein>
    <recommendedName>
        <fullName evidence="3">Sulfotransferase family protein</fullName>
    </recommendedName>
</protein>
<reference evidence="1 2" key="1">
    <citation type="submission" date="2020-08" db="EMBL/GenBank/DDBJ databases">
        <title>Genomic Encyclopedia of Type Strains, Phase IV (KMG-IV): sequencing the most valuable type-strain genomes for metagenomic binning, comparative biology and taxonomic classification.</title>
        <authorList>
            <person name="Goeker M."/>
        </authorList>
    </citation>
    <scope>NUCLEOTIDE SEQUENCE [LARGE SCALE GENOMIC DNA]</scope>
    <source>
        <strain evidence="1 2">DSM 27026</strain>
    </source>
</reference>
<comment type="caution">
    <text evidence="1">The sequence shown here is derived from an EMBL/GenBank/DDBJ whole genome shotgun (WGS) entry which is preliminary data.</text>
</comment>
<dbReference type="Pfam" id="PF17784">
    <property type="entry name" value="Sulfotransfer_4"/>
    <property type="match status" value="1"/>
</dbReference>
<organism evidence="1 2">
    <name type="scientific">Acidocella aromatica</name>
    <dbReference type="NCBI Taxonomy" id="1303579"/>
    <lineage>
        <taxon>Bacteria</taxon>
        <taxon>Pseudomonadati</taxon>
        <taxon>Pseudomonadota</taxon>
        <taxon>Alphaproteobacteria</taxon>
        <taxon>Acetobacterales</taxon>
        <taxon>Acidocellaceae</taxon>
        <taxon>Acidocella</taxon>
    </lineage>
</organism>
<dbReference type="PANTHER" id="PTHR36978:SF4">
    <property type="entry name" value="P-LOOP CONTAINING NUCLEOSIDE TRIPHOSPHATE HYDROLASE PROTEIN"/>
    <property type="match status" value="1"/>
</dbReference>
<evidence type="ECO:0000313" key="2">
    <source>
        <dbReference type="Proteomes" id="UP000553706"/>
    </source>
</evidence>
<proteinExistence type="predicted"/>
<evidence type="ECO:0008006" key="3">
    <source>
        <dbReference type="Google" id="ProtNLM"/>
    </source>
</evidence>
<dbReference type="InterPro" id="IPR040632">
    <property type="entry name" value="Sulfotransfer_4"/>
</dbReference>
<dbReference type="PANTHER" id="PTHR36978">
    <property type="entry name" value="P-LOOP CONTAINING NUCLEOTIDE TRIPHOSPHATE HYDROLASE"/>
    <property type="match status" value="1"/>
</dbReference>
<accession>A0A840VHY4</accession>
<name>A0A840VHY4_9PROT</name>
<dbReference type="AlphaFoldDB" id="A0A840VHY4"/>
<evidence type="ECO:0000313" key="1">
    <source>
        <dbReference type="EMBL" id="MBB5372795.1"/>
    </source>
</evidence>
<gene>
    <name evidence="1" type="ORF">HNP71_001046</name>
</gene>
<dbReference type="RefSeq" id="WP_183265817.1">
    <property type="nucleotide sequence ID" value="NZ_JACHFJ010000003.1"/>
</dbReference>
<dbReference type="InterPro" id="IPR027417">
    <property type="entry name" value="P-loop_NTPase"/>
</dbReference>
<dbReference type="SUPFAM" id="SSF52540">
    <property type="entry name" value="P-loop containing nucleoside triphosphate hydrolases"/>
    <property type="match status" value="1"/>
</dbReference>
<sequence length="198" mass="22682">MPKTRIFNLSLHRSGTQSFADFCQRNGLKTLHWPGIGFDLICRPALETVDSEYVWYQYSKIIGGFDAVADIPAPVVFREAMTNYPDAKFVLILREPAEWVKSVRQHVNQREMDVLEKMQYWTAYGKNFGDYLTLGDAELEALYRRFAQMVTDYARRRNVALGIFDLSDPELGQKLGAFLEVEGQKSFNLVDITKPGKA</sequence>
<dbReference type="Proteomes" id="UP000553706">
    <property type="component" value="Unassembled WGS sequence"/>
</dbReference>